<keyword evidence="6" id="KW-1185">Reference proteome</keyword>
<evidence type="ECO:0000256" key="2">
    <source>
        <dbReference type="ARBA" id="ARBA00011022"/>
    </source>
</evidence>
<dbReference type="Pfam" id="PF15341">
    <property type="entry name" value="SLX9"/>
    <property type="match status" value="1"/>
</dbReference>
<proteinExistence type="inferred from homology"/>
<dbReference type="EMBL" id="CP136894">
    <property type="protein sequence ID" value="WOL08891.1"/>
    <property type="molecule type" value="Genomic_DNA"/>
</dbReference>
<comment type="similarity">
    <text evidence="2">Belongs to the SLX9 family.</text>
</comment>
<evidence type="ECO:0000313" key="5">
    <source>
        <dbReference type="EMBL" id="WOL08891.1"/>
    </source>
</evidence>
<feature type="compositionally biased region" description="Basic and acidic residues" evidence="4">
    <location>
        <begin position="1"/>
        <end position="27"/>
    </location>
</feature>
<evidence type="ECO:0008006" key="7">
    <source>
        <dbReference type="Google" id="ProtNLM"/>
    </source>
</evidence>
<dbReference type="GO" id="GO:0000462">
    <property type="term" value="P:maturation of SSU-rRNA from tricistronic rRNA transcript (SSU-rRNA, 5.8S rRNA, LSU-rRNA)"/>
    <property type="evidence" value="ECO:0007669"/>
    <property type="project" value="InterPro"/>
</dbReference>
<keyword evidence="3" id="KW-0539">Nucleus</keyword>
<evidence type="ECO:0000256" key="3">
    <source>
        <dbReference type="ARBA" id="ARBA00023242"/>
    </source>
</evidence>
<feature type="region of interest" description="Disordered" evidence="4">
    <location>
        <begin position="135"/>
        <end position="170"/>
    </location>
</feature>
<sequence length="170" mass="19407">MAKGRTDVRNHGEDKKRSSSSVKESKSFKRKLEKKEKFYTKVKDAVVSLSAKKTISKKKRLRSRQKKMKAYDLSALTEYLPNLDGAQKSTSAINLKPNCKNRQKLVQLEGAQLRQVLNDPLFQMDPLTAIHQHLQKTQPPACDKEQVPIKSKKNKKKVKRPSSGSQLMDM</sequence>
<dbReference type="Proteomes" id="UP001327560">
    <property type="component" value="Chromosome 5"/>
</dbReference>
<evidence type="ECO:0000256" key="1">
    <source>
        <dbReference type="ARBA" id="ARBA00004604"/>
    </source>
</evidence>
<dbReference type="PANTHER" id="PTHR31109">
    <property type="entry name" value="PROTEIN FAM207A"/>
    <property type="match status" value="1"/>
</dbReference>
<reference evidence="5 6" key="1">
    <citation type="submission" date="2023-10" db="EMBL/GenBank/DDBJ databases">
        <title>Chromosome-scale genome assembly provides insights into flower coloration mechanisms of Canna indica.</title>
        <authorList>
            <person name="Li C."/>
        </authorList>
    </citation>
    <scope>NUCLEOTIDE SEQUENCE [LARGE SCALE GENOMIC DNA]</scope>
    <source>
        <tissue evidence="5">Flower</tissue>
    </source>
</reference>
<organism evidence="5 6">
    <name type="scientific">Canna indica</name>
    <name type="common">Indian-shot</name>
    <dbReference type="NCBI Taxonomy" id="4628"/>
    <lineage>
        <taxon>Eukaryota</taxon>
        <taxon>Viridiplantae</taxon>
        <taxon>Streptophyta</taxon>
        <taxon>Embryophyta</taxon>
        <taxon>Tracheophyta</taxon>
        <taxon>Spermatophyta</taxon>
        <taxon>Magnoliopsida</taxon>
        <taxon>Liliopsida</taxon>
        <taxon>Zingiberales</taxon>
        <taxon>Cannaceae</taxon>
        <taxon>Canna</taxon>
    </lineage>
</organism>
<dbReference type="PANTHER" id="PTHR31109:SF2">
    <property type="entry name" value="RIBOSOME BIOGENESIS PROTEIN SLX9 HOMOLOG"/>
    <property type="match status" value="1"/>
</dbReference>
<dbReference type="GO" id="GO:0030686">
    <property type="term" value="C:90S preribosome"/>
    <property type="evidence" value="ECO:0007669"/>
    <property type="project" value="InterPro"/>
</dbReference>
<feature type="compositionally biased region" description="Basic residues" evidence="4">
    <location>
        <begin position="150"/>
        <end position="160"/>
    </location>
</feature>
<protein>
    <recommendedName>
        <fullName evidence="7">Ribosome biogenesis protein slx9-like</fullName>
    </recommendedName>
</protein>
<dbReference type="InterPro" id="IPR028160">
    <property type="entry name" value="Slx9-like"/>
</dbReference>
<dbReference type="GO" id="GO:0030688">
    <property type="term" value="C:preribosome, small subunit precursor"/>
    <property type="evidence" value="ECO:0007669"/>
    <property type="project" value="InterPro"/>
</dbReference>
<dbReference type="AlphaFoldDB" id="A0AAQ3KN19"/>
<evidence type="ECO:0000313" key="6">
    <source>
        <dbReference type="Proteomes" id="UP001327560"/>
    </source>
</evidence>
<comment type="subcellular location">
    <subcellularLocation>
        <location evidence="1">Nucleus</location>
        <location evidence="1">Nucleolus</location>
    </subcellularLocation>
</comment>
<name>A0AAQ3KN19_9LILI</name>
<gene>
    <name evidence="5" type="ORF">Cni_G17644</name>
</gene>
<evidence type="ECO:0000256" key="4">
    <source>
        <dbReference type="SAM" id="MobiDB-lite"/>
    </source>
</evidence>
<feature type="region of interest" description="Disordered" evidence="4">
    <location>
        <begin position="1"/>
        <end position="30"/>
    </location>
</feature>
<accession>A0AAQ3KN19</accession>
<dbReference type="GO" id="GO:0005730">
    <property type="term" value="C:nucleolus"/>
    <property type="evidence" value="ECO:0007669"/>
    <property type="project" value="UniProtKB-SubCell"/>
</dbReference>